<sequence length="310" mass="34488">MEVLVSGYNGFVGKNLIESLGNNQVHVLSRNRNSTTNTFRSAVTWRELSLHHLKDIDAIIHLAGKAHDLKNTTNPEEYFHVNTDLTIKLFDLFLESKTKDFIYFSSVKAVADTVEVILTETVKPEPKTPYGQSKLKAEEYLMSKSLPEGKRLFILRPCMIHGPGNKGNLNLLYQVVKRGIPYPLAAFENKRSFLSIDNLTFIIEQLLKNPGIPGGIYNVADDEPLSTREVIMIMGQANNTAPKLCSLSPALIKFAASIGDKLRLPLNSERLKKLTESYVVDNNKIKAAIGVDSLPVSSRNGLLTTITSFE</sequence>
<dbReference type="InterPro" id="IPR036291">
    <property type="entry name" value="NAD(P)-bd_dom_sf"/>
</dbReference>
<keyword evidence="3" id="KW-1185">Reference proteome</keyword>
<comment type="caution">
    <text evidence="2">The sequence shown here is derived from an EMBL/GenBank/DDBJ whole genome shotgun (WGS) entry which is preliminary data.</text>
</comment>
<feature type="domain" description="NAD-dependent epimerase/dehydratase" evidence="1">
    <location>
        <begin position="3"/>
        <end position="220"/>
    </location>
</feature>
<protein>
    <submittedName>
        <fullName evidence="2">NAD-dependent epimerase/dehydratase family protein</fullName>
    </submittedName>
</protein>
<dbReference type="RefSeq" id="WP_350412959.1">
    <property type="nucleotide sequence ID" value="NZ_JBEOKT010000011.1"/>
</dbReference>
<dbReference type="Pfam" id="PF01370">
    <property type="entry name" value="Epimerase"/>
    <property type="match status" value="1"/>
</dbReference>
<dbReference type="Gene3D" id="3.40.50.720">
    <property type="entry name" value="NAD(P)-binding Rossmann-like Domain"/>
    <property type="match status" value="1"/>
</dbReference>
<reference evidence="2 3" key="1">
    <citation type="submission" date="2024-06" db="EMBL/GenBank/DDBJ databases">
        <title>Pontibacter populi HYL7-15.</title>
        <authorList>
            <person name="Kim M.K."/>
        </authorList>
    </citation>
    <scope>NUCLEOTIDE SEQUENCE [LARGE SCALE GENOMIC DNA]</scope>
    <source>
        <strain evidence="2 3">HYL7-15</strain>
    </source>
</reference>
<dbReference type="InterPro" id="IPR050177">
    <property type="entry name" value="Lipid_A_modif_metabolic_enz"/>
</dbReference>
<organism evidence="2 3">
    <name type="scientific">Pontibacter populi</name>
    <dbReference type="NCBI Taxonomy" id="890055"/>
    <lineage>
        <taxon>Bacteria</taxon>
        <taxon>Pseudomonadati</taxon>
        <taxon>Bacteroidota</taxon>
        <taxon>Cytophagia</taxon>
        <taxon>Cytophagales</taxon>
        <taxon>Hymenobacteraceae</taxon>
        <taxon>Pontibacter</taxon>
    </lineage>
</organism>
<name>A0ABV1RVS5_9BACT</name>
<evidence type="ECO:0000313" key="3">
    <source>
        <dbReference type="Proteomes" id="UP001476807"/>
    </source>
</evidence>
<dbReference type="SUPFAM" id="SSF51735">
    <property type="entry name" value="NAD(P)-binding Rossmann-fold domains"/>
    <property type="match status" value="1"/>
</dbReference>
<evidence type="ECO:0000259" key="1">
    <source>
        <dbReference type="Pfam" id="PF01370"/>
    </source>
</evidence>
<accession>A0ABV1RVS5</accession>
<gene>
    <name evidence="2" type="ORF">ABS362_13145</name>
</gene>
<dbReference type="Proteomes" id="UP001476807">
    <property type="component" value="Unassembled WGS sequence"/>
</dbReference>
<dbReference type="EMBL" id="JBEOKT010000011">
    <property type="protein sequence ID" value="MER2998496.1"/>
    <property type="molecule type" value="Genomic_DNA"/>
</dbReference>
<dbReference type="PANTHER" id="PTHR43245">
    <property type="entry name" value="BIFUNCTIONAL POLYMYXIN RESISTANCE PROTEIN ARNA"/>
    <property type="match status" value="1"/>
</dbReference>
<dbReference type="PANTHER" id="PTHR43245:SF58">
    <property type="entry name" value="BLL5923 PROTEIN"/>
    <property type="match status" value="1"/>
</dbReference>
<proteinExistence type="predicted"/>
<evidence type="ECO:0000313" key="2">
    <source>
        <dbReference type="EMBL" id="MER2998496.1"/>
    </source>
</evidence>
<dbReference type="InterPro" id="IPR001509">
    <property type="entry name" value="Epimerase_deHydtase"/>
</dbReference>